<evidence type="ECO:0000313" key="1">
    <source>
        <dbReference type="EMBL" id="REG88557.1"/>
    </source>
</evidence>
<name>A0A3E0DVD7_9FLAO</name>
<dbReference type="Proteomes" id="UP000257136">
    <property type="component" value="Unassembled WGS sequence"/>
</dbReference>
<feature type="non-terminal residue" evidence="1">
    <location>
        <position position="1"/>
    </location>
</feature>
<gene>
    <name evidence="1" type="ORF">C8P67_1331</name>
</gene>
<evidence type="ECO:0000313" key="2">
    <source>
        <dbReference type="Proteomes" id="UP000257136"/>
    </source>
</evidence>
<protein>
    <submittedName>
        <fullName evidence="1">Uncharacterized protein</fullName>
    </submittedName>
</protein>
<dbReference type="EMBL" id="QUNI01000033">
    <property type="protein sequence ID" value="REG88557.1"/>
    <property type="molecule type" value="Genomic_DNA"/>
</dbReference>
<proteinExistence type="predicted"/>
<organism evidence="1 2">
    <name type="scientific">Flavobacterium aquicola</name>
    <dbReference type="NCBI Taxonomy" id="1682742"/>
    <lineage>
        <taxon>Bacteria</taxon>
        <taxon>Pseudomonadati</taxon>
        <taxon>Bacteroidota</taxon>
        <taxon>Flavobacteriia</taxon>
        <taxon>Flavobacteriales</taxon>
        <taxon>Flavobacteriaceae</taxon>
        <taxon>Flavobacterium</taxon>
    </lineage>
</organism>
<keyword evidence="2" id="KW-1185">Reference proteome</keyword>
<accession>A0A3E0DVD7</accession>
<dbReference type="AlphaFoldDB" id="A0A3E0DVD7"/>
<comment type="caution">
    <text evidence="1">The sequence shown here is derived from an EMBL/GenBank/DDBJ whole genome shotgun (WGS) entry which is preliminary data.</text>
</comment>
<sequence length="26" mass="2835">LNGKMVLYLNDLANPKNGLNLVPNPL</sequence>
<reference evidence="1 2" key="1">
    <citation type="submission" date="2018-08" db="EMBL/GenBank/DDBJ databases">
        <title>Genomic Encyclopedia of Archaeal and Bacterial Type Strains, Phase II (KMG-II): from individual species to whole genera.</title>
        <authorList>
            <person name="Goeker M."/>
        </authorList>
    </citation>
    <scope>NUCLEOTIDE SEQUENCE [LARGE SCALE GENOMIC DNA]</scope>
    <source>
        <strain evidence="1 2">DSM 100880</strain>
    </source>
</reference>